<feature type="region of interest" description="Disordered" evidence="1">
    <location>
        <begin position="79"/>
        <end position="100"/>
    </location>
</feature>
<organism evidence="2 3">
    <name type="scientific">Escallonia rubra</name>
    <dbReference type="NCBI Taxonomy" id="112253"/>
    <lineage>
        <taxon>Eukaryota</taxon>
        <taxon>Viridiplantae</taxon>
        <taxon>Streptophyta</taxon>
        <taxon>Embryophyta</taxon>
        <taxon>Tracheophyta</taxon>
        <taxon>Spermatophyta</taxon>
        <taxon>Magnoliopsida</taxon>
        <taxon>eudicotyledons</taxon>
        <taxon>Gunneridae</taxon>
        <taxon>Pentapetalae</taxon>
        <taxon>asterids</taxon>
        <taxon>campanulids</taxon>
        <taxon>Escalloniales</taxon>
        <taxon>Escalloniaceae</taxon>
        <taxon>Escallonia</taxon>
    </lineage>
</organism>
<sequence>RNGDRRWEGEEGGGGPEGRRALEEAGVPVREGGPVVPRGQDRPVPQEGPLCPARRHRSSGLRRCRARVSRRQGIGVGWKCGKRQQEEQDNTKACPVGYEE</sequence>
<feature type="compositionally biased region" description="Basic residues" evidence="1">
    <location>
        <begin position="53"/>
        <end position="66"/>
    </location>
</feature>
<gene>
    <name evidence="2" type="ORF">RJ640_011943</name>
</gene>
<evidence type="ECO:0000256" key="1">
    <source>
        <dbReference type="SAM" id="MobiDB-lite"/>
    </source>
</evidence>
<reference evidence="2" key="1">
    <citation type="submission" date="2022-12" db="EMBL/GenBank/DDBJ databases">
        <title>Draft genome assemblies for two species of Escallonia (Escalloniales).</title>
        <authorList>
            <person name="Chanderbali A."/>
            <person name="Dervinis C."/>
            <person name="Anghel I."/>
            <person name="Soltis D."/>
            <person name="Soltis P."/>
            <person name="Zapata F."/>
        </authorList>
    </citation>
    <scope>NUCLEOTIDE SEQUENCE</scope>
    <source>
        <strain evidence="2">UCBG92.1500</strain>
        <tissue evidence="2">Leaf</tissue>
    </source>
</reference>
<feature type="compositionally biased region" description="Low complexity" evidence="1">
    <location>
        <begin position="24"/>
        <end position="38"/>
    </location>
</feature>
<keyword evidence="3" id="KW-1185">Reference proteome</keyword>
<dbReference type="EMBL" id="JAVXUO010000372">
    <property type="protein sequence ID" value="KAK2992850.1"/>
    <property type="molecule type" value="Genomic_DNA"/>
</dbReference>
<proteinExistence type="predicted"/>
<dbReference type="AlphaFoldDB" id="A0AA88UP69"/>
<protein>
    <submittedName>
        <fullName evidence="2">Uncharacterized protein</fullName>
    </submittedName>
</protein>
<feature type="non-terminal residue" evidence="2">
    <location>
        <position position="1"/>
    </location>
</feature>
<comment type="caution">
    <text evidence="2">The sequence shown here is derived from an EMBL/GenBank/DDBJ whole genome shotgun (WGS) entry which is preliminary data.</text>
</comment>
<feature type="region of interest" description="Disordered" evidence="1">
    <location>
        <begin position="1"/>
        <end position="66"/>
    </location>
</feature>
<evidence type="ECO:0000313" key="3">
    <source>
        <dbReference type="Proteomes" id="UP001187471"/>
    </source>
</evidence>
<dbReference type="Proteomes" id="UP001187471">
    <property type="component" value="Unassembled WGS sequence"/>
</dbReference>
<accession>A0AA88UP69</accession>
<name>A0AA88UP69_9ASTE</name>
<evidence type="ECO:0000313" key="2">
    <source>
        <dbReference type="EMBL" id="KAK2992850.1"/>
    </source>
</evidence>